<sequence length="241" mass="26414">MDPEILANTPALAPPPGVVPNFVNPQSRADQTRIVICVTLPIMVILLALRIYTRLRKTRAFGADDCMLLNLTSSMSVISFCGVVLSILGNPLGPHQWDIPVIDITEKFVKVRTSLVVICLYAICATLVKCTLLVLYLRIFRPSRRAQIMIWAGIVVIIVFYVCCIIVNTALCVPHSGDGGWLSAKSQSRCSQPELNLSVTQGVFSAVSDFYVLCIPLQLVLGLRLPKMRKIGVSSIFLTGL</sequence>
<dbReference type="OrthoDB" id="444631at2759"/>
<dbReference type="AlphaFoldDB" id="A0A8E2F441"/>
<keyword evidence="2 6" id="KW-0812">Transmembrane</keyword>
<dbReference type="Pfam" id="PF20684">
    <property type="entry name" value="Fung_rhodopsin"/>
    <property type="match status" value="1"/>
</dbReference>
<comment type="subcellular location">
    <subcellularLocation>
        <location evidence="1">Membrane</location>
        <topology evidence="1">Multi-pass membrane protein</topology>
    </subcellularLocation>
</comment>
<feature type="domain" description="Rhodopsin" evidence="7">
    <location>
        <begin position="49"/>
        <end position="241"/>
    </location>
</feature>
<evidence type="ECO:0000256" key="3">
    <source>
        <dbReference type="ARBA" id="ARBA00022989"/>
    </source>
</evidence>
<protein>
    <recommendedName>
        <fullName evidence="7">Rhodopsin domain-containing protein</fullName>
    </recommendedName>
</protein>
<dbReference type="EMBL" id="KV749312">
    <property type="protein sequence ID" value="OCL10074.1"/>
    <property type="molecule type" value="Genomic_DNA"/>
</dbReference>
<organism evidence="8 9">
    <name type="scientific">Glonium stellatum</name>
    <dbReference type="NCBI Taxonomy" id="574774"/>
    <lineage>
        <taxon>Eukaryota</taxon>
        <taxon>Fungi</taxon>
        <taxon>Dikarya</taxon>
        <taxon>Ascomycota</taxon>
        <taxon>Pezizomycotina</taxon>
        <taxon>Dothideomycetes</taxon>
        <taxon>Pleosporomycetidae</taxon>
        <taxon>Gloniales</taxon>
        <taxon>Gloniaceae</taxon>
        <taxon>Glonium</taxon>
    </lineage>
</organism>
<dbReference type="GO" id="GO:0016020">
    <property type="term" value="C:membrane"/>
    <property type="evidence" value="ECO:0007669"/>
    <property type="project" value="UniProtKB-SubCell"/>
</dbReference>
<evidence type="ECO:0000256" key="2">
    <source>
        <dbReference type="ARBA" id="ARBA00022692"/>
    </source>
</evidence>
<reference evidence="8 9" key="1">
    <citation type="journal article" date="2016" name="Nat. Commun.">
        <title>Ectomycorrhizal ecology is imprinted in the genome of the dominant symbiotic fungus Cenococcum geophilum.</title>
        <authorList>
            <consortium name="DOE Joint Genome Institute"/>
            <person name="Peter M."/>
            <person name="Kohler A."/>
            <person name="Ohm R.A."/>
            <person name="Kuo A."/>
            <person name="Krutzmann J."/>
            <person name="Morin E."/>
            <person name="Arend M."/>
            <person name="Barry K.W."/>
            <person name="Binder M."/>
            <person name="Choi C."/>
            <person name="Clum A."/>
            <person name="Copeland A."/>
            <person name="Grisel N."/>
            <person name="Haridas S."/>
            <person name="Kipfer T."/>
            <person name="LaButti K."/>
            <person name="Lindquist E."/>
            <person name="Lipzen A."/>
            <person name="Maire R."/>
            <person name="Meier B."/>
            <person name="Mihaltcheva S."/>
            <person name="Molinier V."/>
            <person name="Murat C."/>
            <person name="Poggeler S."/>
            <person name="Quandt C.A."/>
            <person name="Sperisen C."/>
            <person name="Tritt A."/>
            <person name="Tisserant E."/>
            <person name="Crous P.W."/>
            <person name="Henrissat B."/>
            <person name="Nehls U."/>
            <person name="Egli S."/>
            <person name="Spatafora J.W."/>
            <person name="Grigoriev I.V."/>
            <person name="Martin F.M."/>
        </authorList>
    </citation>
    <scope>NUCLEOTIDE SEQUENCE [LARGE SCALE GENOMIC DNA]</scope>
    <source>
        <strain evidence="8 9">CBS 207.34</strain>
    </source>
</reference>
<evidence type="ECO:0000313" key="8">
    <source>
        <dbReference type="EMBL" id="OCL10074.1"/>
    </source>
</evidence>
<name>A0A8E2F441_9PEZI</name>
<feature type="transmembrane region" description="Helical" evidence="6">
    <location>
        <begin position="67"/>
        <end position="88"/>
    </location>
</feature>
<dbReference type="InterPro" id="IPR049326">
    <property type="entry name" value="Rhodopsin_dom_fungi"/>
</dbReference>
<feature type="transmembrane region" description="Helical" evidence="6">
    <location>
        <begin position="148"/>
        <end position="171"/>
    </location>
</feature>
<feature type="transmembrane region" description="Helical" evidence="6">
    <location>
        <begin position="203"/>
        <end position="223"/>
    </location>
</feature>
<evidence type="ECO:0000313" key="9">
    <source>
        <dbReference type="Proteomes" id="UP000250140"/>
    </source>
</evidence>
<dbReference type="PANTHER" id="PTHR33048:SF158">
    <property type="entry name" value="MEMBRANE PROTEIN PTH11-LIKE, PUTATIVE-RELATED"/>
    <property type="match status" value="1"/>
</dbReference>
<keyword evidence="4 6" id="KW-0472">Membrane</keyword>
<dbReference type="Proteomes" id="UP000250140">
    <property type="component" value="Unassembled WGS sequence"/>
</dbReference>
<keyword evidence="9" id="KW-1185">Reference proteome</keyword>
<proteinExistence type="inferred from homology"/>
<evidence type="ECO:0000256" key="6">
    <source>
        <dbReference type="SAM" id="Phobius"/>
    </source>
</evidence>
<feature type="transmembrane region" description="Helical" evidence="6">
    <location>
        <begin position="33"/>
        <end position="55"/>
    </location>
</feature>
<evidence type="ECO:0000256" key="4">
    <source>
        <dbReference type="ARBA" id="ARBA00023136"/>
    </source>
</evidence>
<dbReference type="PANTHER" id="PTHR33048">
    <property type="entry name" value="PTH11-LIKE INTEGRAL MEMBRANE PROTEIN (AFU_ORTHOLOGUE AFUA_5G11245)"/>
    <property type="match status" value="1"/>
</dbReference>
<feature type="non-terminal residue" evidence="8">
    <location>
        <position position="241"/>
    </location>
</feature>
<evidence type="ECO:0000256" key="5">
    <source>
        <dbReference type="ARBA" id="ARBA00038359"/>
    </source>
</evidence>
<gene>
    <name evidence="8" type="ORF">AOQ84DRAFT_290010</name>
</gene>
<accession>A0A8E2F441</accession>
<feature type="transmembrane region" description="Helical" evidence="6">
    <location>
        <begin position="115"/>
        <end position="136"/>
    </location>
</feature>
<evidence type="ECO:0000256" key="1">
    <source>
        <dbReference type="ARBA" id="ARBA00004141"/>
    </source>
</evidence>
<keyword evidence="3 6" id="KW-1133">Transmembrane helix</keyword>
<comment type="similarity">
    <text evidence="5">Belongs to the SAT4 family.</text>
</comment>
<evidence type="ECO:0000259" key="7">
    <source>
        <dbReference type="Pfam" id="PF20684"/>
    </source>
</evidence>
<dbReference type="InterPro" id="IPR052337">
    <property type="entry name" value="SAT4-like"/>
</dbReference>